<dbReference type="Proteomes" id="UP000095287">
    <property type="component" value="Unplaced"/>
</dbReference>
<accession>A0A1I8AVC2</accession>
<reference evidence="2" key="1">
    <citation type="submission" date="2016-11" db="UniProtKB">
        <authorList>
            <consortium name="WormBaseParasite"/>
        </authorList>
    </citation>
    <scope>IDENTIFICATION</scope>
</reference>
<sequence>MNIVTVLQCALRVLVNRKRANIQRAVGKQHQSALRKRPIFGQLRFETSKVRALLCFSMITVLKDLLISGIYKEACNLRPWATTPCYEIKTDFFIVSLQEKMT</sequence>
<organism evidence="1 2">
    <name type="scientific">Steinernema glaseri</name>
    <dbReference type="NCBI Taxonomy" id="37863"/>
    <lineage>
        <taxon>Eukaryota</taxon>
        <taxon>Metazoa</taxon>
        <taxon>Ecdysozoa</taxon>
        <taxon>Nematoda</taxon>
        <taxon>Chromadorea</taxon>
        <taxon>Rhabditida</taxon>
        <taxon>Tylenchina</taxon>
        <taxon>Panagrolaimomorpha</taxon>
        <taxon>Strongyloidoidea</taxon>
        <taxon>Steinernematidae</taxon>
        <taxon>Steinernema</taxon>
    </lineage>
</organism>
<evidence type="ECO:0000313" key="1">
    <source>
        <dbReference type="Proteomes" id="UP000095287"/>
    </source>
</evidence>
<dbReference type="AlphaFoldDB" id="A0A1I8AVC2"/>
<dbReference type="WBParaSite" id="L893_g9435.t1">
    <property type="protein sequence ID" value="L893_g9435.t1"/>
    <property type="gene ID" value="L893_g9435"/>
</dbReference>
<name>A0A1I8AVC2_9BILA</name>
<protein>
    <submittedName>
        <fullName evidence="2">Uncharacterized protein</fullName>
    </submittedName>
</protein>
<keyword evidence="1" id="KW-1185">Reference proteome</keyword>
<proteinExistence type="predicted"/>
<evidence type="ECO:0000313" key="2">
    <source>
        <dbReference type="WBParaSite" id="L893_g9435.t1"/>
    </source>
</evidence>